<reference evidence="3 4" key="1">
    <citation type="submission" date="2019-05" db="EMBL/GenBank/DDBJ databases">
        <title>Emergence of the Ug99 lineage of the wheat stem rust pathogen through somatic hybridization.</title>
        <authorList>
            <person name="Li F."/>
            <person name="Upadhyaya N.M."/>
            <person name="Sperschneider J."/>
            <person name="Matny O."/>
            <person name="Nguyen-Phuc H."/>
            <person name="Mago R."/>
            <person name="Raley C."/>
            <person name="Miller M.E."/>
            <person name="Silverstein K.A.T."/>
            <person name="Henningsen E."/>
            <person name="Hirsch C.D."/>
            <person name="Visser B."/>
            <person name="Pretorius Z.A."/>
            <person name="Steffenson B.J."/>
            <person name="Schwessinger B."/>
            <person name="Dodds P.N."/>
            <person name="Figueroa M."/>
        </authorList>
    </citation>
    <scope>NUCLEOTIDE SEQUENCE [LARGE SCALE GENOMIC DNA]</scope>
    <source>
        <strain evidence="1">21-0</strain>
        <strain evidence="2 4">Ug99</strain>
    </source>
</reference>
<accession>A0A5B0S184</accession>
<dbReference type="Proteomes" id="UP000324748">
    <property type="component" value="Unassembled WGS sequence"/>
</dbReference>
<organism evidence="2 4">
    <name type="scientific">Puccinia graminis f. sp. tritici</name>
    <dbReference type="NCBI Taxonomy" id="56615"/>
    <lineage>
        <taxon>Eukaryota</taxon>
        <taxon>Fungi</taxon>
        <taxon>Dikarya</taxon>
        <taxon>Basidiomycota</taxon>
        <taxon>Pucciniomycotina</taxon>
        <taxon>Pucciniomycetes</taxon>
        <taxon>Pucciniales</taxon>
        <taxon>Pucciniaceae</taxon>
        <taxon>Puccinia</taxon>
    </lineage>
</organism>
<dbReference type="Proteomes" id="UP000325313">
    <property type="component" value="Unassembled WGS sequence"/>
</dbReference>
<dbReference type="AlphaFoldDB" id="A0A5B0S184"/>
<evidence type="ECO:0000313" key="3">
    <source>
        <dbReference type="Proteomes" id="UP000324748"/>
    </source>
</evidence>
<proteinExistence type="predicted"/>
<evidence type="ECO:0000313" key="1">
    <source>
        <dbReference type="EMBL" id="KAA1096548.1"/>
    </source>
</evidence>
<comment type="caution">
    <text evidence="2">The sequence shown here is derived from an EMBL/GenBank/DDBJ whole genome shotgun (WGS) entry which is preliminary data.</text>
</comment>
<evidence type="ECO:0000313" key="2">
    <source>
        <dbReference type="EMBL" id="KAA1131891.1"/>
    </source>
</evidence>
<gene>
    <name evidence="1" type="ORF">PGT21_020018</name>
    <name evidence="2" type="ORF">PGTUg99_032532</name>
</gene>
<keyword evidence="3" id="KW-1185">Reference proteome</keyword>
<sequence>MDSQEAAWWSEIIPDNTSLSTTVLRSQTVSSFLQDFGKRYVLRKMLDSYLSSTSQPSSDVIDLMFWGIVVNKPEKMMMNFQRT</sequence>
<dbReference type="EMBL" id="VSWC01000067">
    <property type="protein sequence ID" value="KAA1096548.1"/>
    <property type="molecule type" value="Genomic_DNA"/>
</dbReference>
<dbReference type="EMBL" id="VDEP01000102">
    <property type="protein sequence ID" value="KAA1131891.1"/>
    <property type="molecule type" value="Genomic_DNA"/>
</dbReference>
<name>A0A5B0S184_PUCGR</name>
<protein>
    <submittedName>
        <fullName evidence="2">Uncharacterized protein</fullName>
    </submittedName>
</protein>
<evidence type="ECO:0000313" key="4">
    <source>
        <dbReference type="Proteomes" id="UP000325313"/>
    </source>
</evidence>